<reference evidence="1 2" key="1">
    <citation type="submission" date="2019-02" db="EMBL/GenBank/DDBJ databases">
        <title>Genome sequencing of the rare red list fungi Dentipellis fragilis.</title>
        <authorList>
            <person name="Buettner E."/>
            <person name="Kellner H."/>
        </authorList>
    </citation>
    <scope>NUCLEOTIDE SEQUENCE [LARGE SCALE GENOMIC DNA]</scope>
    <source>
        <strain evidence="1 2">DSM 105465</strain>
    </source>
</reference>
<accession>A0A4Y9XSR3</accession>
<dbReference type="Proteomes" id="UP000298327">
    <property type="component" value="Unassembled WGS sequence"/>
</dbReference>
<comment type="caution">
    <text evidence="1">The sequence shown here is derived from an EMBL/GenBank/DDBJ whole genome shotgun (WGS) entry which is preliminary data.</text>
</comment>
<keyword evidence="2" id="KW-1185">Reference proteome</keyword>
<sequence>MYLDRGWPFSTPLAACTPSAPECLRTKPGLPDLPSGASGAGTQPVLVILTETSSRSGTIDTDSPRQPPASARIFQYSQTHPRPAHYSATLGPYILEACSLQSRSLADSSCSSLTRPYTSYP</sequence>
<gene>
    <name evidence="1" type="ORF">EVG20_g10234</name>
</gene>
<dbReference type="AlphaFoldDB" id="A0A4Y9XSR3"/>
<name>A0A4Y9XSR3_9AGAM</name>
<proteinExistence type="predicted"/>
<dbReference type="EMBL" id="SEOQ01001189">
    <property type="protein sequence ID" value="TFY53180.1"/>
    <property type="molecule type" value="Genomic_DNA"/>
</dbReference>
<protein>
    <submittedName>
        <fullName evidence="1">Uncharacterized protein</fullName>
    </submittedName>
</protein>
<evidence type="ECO:0000313" key="1">
    <source>
        <dbReference type="EMBL" id="TFY53180.1"/>
    </source>
</evidence>
<evidence type="ECO:0000313" key="2">
    <source>
        <dbReference type="Proteomes" id="UP000298327"/>
    </source>
</evidence>
<organism evidence="1 2">
    <name type="scientific">Dentipellis fragilis</name>
    <dbReference type="NCBI Taxonomy" id="205917"/>
    <lineage>
        <taxon>Eukaryota</taxon>
        <taxon>Fungi</taxon>
        <taxon>Dikarya</taxon>
        <taxon>Basidiomycota</taxon>
        <taxon>Agaricomycotina</taxon>
        <taxon>Agaricomycetes</taxon>
        <taxon>Russulales</taxon>
        <taxon>Hericiaceae</taxon>
        <taxon>Dentipellis</taxon>
    </lineage>
</organism>